<sequence length="293" mass="31709">MCVQWRLCASARNGPCCPSTSQSPPCLGLVASTPNAWLSLQWALVHHPCLVLAAGLCDWQGLCSSRPRPWLTRSPRSAVPNSQASKHRSIARCGFEQDPGISSTSLLPLFCLSSASLLPLFLPRFLPRDGDYCCIPTAVVSSTRPESKFLSILSRPAHPSALDLQCWLSPILHCEYPTPPPHYVLGWVQPAHQFSSQSQAWISDPLPPTTVSYDRRHLSTPRSAYSTSLPSSIGPVRAVVSCSVAVAASTRCLAVFARLYKKGAVGSDQTGSTSPWSRPVRLPQDSHAGSWLA</sequence>
<feature type="region of interest" description="Disordered" evidence="1">
    <location>
        <begin position="265"/>
        <end position="293"/>
    </location>
</feature>
<dbReference type="RefSeq" id="XP_060295442.1">
    <property type="nucleotide sequence ID" value="XM_060434727.1"/>
</dbReference>
<proteinExistence type="predicted"/>
<name>A0AA40AE18_9PEZI</name>
<dbReference type="EMBL" id="JAUIRO010000005">
    <property type="protein sequence ID" value="KAK0714120.1"/>
    <property type="molecule type" value="Genomic_DNA"/>
</dbReference>
<dbReference type="AlphaFoldDB" id="A0AA40AE18"/>
<accession>A0AA40AE18</accession>
<protein>
    <submittedName>
        <fullName evidence="2">Uncharacterized protein</fullName>
    </submittedName>
</protein>
<comment type="caution">
    <text evidence="2">The sequence shown here is derived from an EMBL/GenBank/DDBJ whole genome shotgun (WGS) entry which is preliminary data.</text>
</comment>
<organism evidence="2 3">
    <name type="scientific">Lasiosphaeria miniovina</name>
    <dbReference type="NCBI Taxonomy" id="1954250"/>
    <lineage>
        <taxon>Eukaryota</taxon>
        <taxon>Fungi</taxon>
        <taxon>Dikarya</taxon>
        <taxon>Ascomycota</taxon>
        <taxon>Pezizomycotina</taxon>
        <taxon>Sordariomycetes</taxon>
        <taxon>Sordariomycetidae</taxon>
        <taxon>Sordariales</taxon>
        <taxon>Lasiosphaeriaceae</taxon>
        <taxon>Lasiosphaeria</taxon>
    </lineage>
</organism>
<evidence type="ECO:0000313" key="2">
    <source>
        <dbReference type="EMBL" id="KAK0714120.1"/>
    </source>
</evidence>
<evidence type="ECO:0000313" key="3">
    <source>
        <dbReference type="Proteomes" id="UP001172101"/>
    </source>
</evidence>
<reference evidence="2" key="1">
    <citation type="submission" date="2023-06" db="EMBL/GenBank/DDBJ databases">
        <title>Genome-scale phylogeny and comparative genomics of the fungal order Sordariales.</title>
        <authorList>
            <consortium name="Lawrence Berkeley National Laboratory"/>
            <person name="Hensen N."/>
            <person name="Bonometti L."/>
            <person name="Westerberg I."/>
            <person name="Brannstrom I.O."/>
            <person name="Guillou S."/>
            <person name="Cros-Aarteil S."/>
            <person name="Calhoun S."/>
            <person name="Haridas S."/>
            <person name="Kuo A."/>
            <person name="Mondo S."/>
            <person name="Pangilinan J."/>
            <person name="Riley R."/>
            <person name="LaButti K."/>
            <person name="Andreopoulos B."/>
            <person name="Lipzen A."/>
            <person name="Chen C."/>
            <person name="Yanf M."/>
            <person name="Daum C."/>
            <person name="Ng V."/>
            <person name="Clum A."/>
            <person name="Steindorff A."/>
            <person name="Ohm R."/>
            <person name="Martin F."/>
            <person name="Silar P."/>
            <person name="Natvig D."/>
            <person name="Lalanne C."/>
            <person name="Gautier V."/>
            <person name="Ament-velasquez S.L."/>
            <person name="Kruys A."/>
            <person name="Hutchinson M.I."/>
            <person name="Powell A.J."/>
            <person name="Barry K."/>
            <person name="Miller A.N."/>
            <person name="Grigoriev I.V."/>
            <person name="Debuchy R."/>
            <person name="Gladieux P."/>
            <person name="Thoren M.H."/>
            <person name="Johannesson H."/>
        </authorList>
    </citation>
    <scope>NUCLEOTIDE SEQUENCE</scope>
    <source>
        <strain evidence="2">SMH2392-1A</strain>
    </source>
</reference>
<keyword evidence="3" id="KW-1185">Reference proteome</keyword>
<evidence type="ECO:0000256" key="1">
    <source>
        <dbReference type="SAM" id="MobiDB-lite"/>
    </source>
</evidence>
<dbReference type="Proteomes" id="UP001172101">
    <property type="component" value="Unassembled WGS sequence"/>
</dbReference>
<dbReference type="GeneID" id="85317997"/>
<gene>
    <name evidence="2" type="ORF">B0T26DRAFT_385250</name>
</gene>
<feature type="compositionally biased region" description="Polar residues" evidence="1">
    <location>
        <begin position="267"/>
        <end position="276"/>
    </location>
</feature>